<comment type="cofactor">
    <cofactor evidence="4">
        <name>Zn(2+)</name>
        <dbReference type="ChEBI" id="CHEBI:29105"/>
    </cofactor>
</comment>
<dbReference type="SMART" id="SM00829">
    <property type="entry name" value="PKS_ER"/>
    <property type="match status" value="1"/>
</dbReference>
<dbReference type="SUPFAM" id="SSF50129">
    <property type="entry name" value="GroES-like"/>
    <property type="match status" value="1"/>
</dbReference>
<dbReference type="InterPro" id="IPR020843">
    <property type="entry name" value="ER"/>
</dbReference>
<evidence type="ECO:0000313" key="7">
    <source>
        <dbReference type="Proteomes" id="UP000677668"/>
    </source>
</evidence>
<dbReference type="InterPro" id="IPR011032">
    <property type="entry name" value="GroES-like_sf"/>
</dbReference>
<name>A0ABX8AW25_9BACT</name>
<dbReference type="InterPro" id="IPR036291">
    <property type="entry name" value="NAD(P)-bd_dom_sf"/>
</dbReference>
<dbReference type="SUPFAM" id="SSF51735">
    <property type="entry name" value="NAD(P)-binding Rossmann-fold domains"/>
    <property type="match status" value="1"/>
</dbReference>
<dbReference type="InterPro" id="IPR050129">
    <property type="entry name" value="Zn_alcohol_dh"/>
</dbReference>
<dbReference type="Pfam" id="PF08240">
    <property type="entry name" value="ADH_N"/>
    <property type="match status" value="1"/>
</dbReference>
<dbReference type="InterPro" id="IPR013149">
    <property type="entry name" value="ADH-like_C"/>
</dbReference>
<proteinExistence type="inferred from homology"/>
<dbReference type="PROSITE" id="PS00059">
    <property type="entry name" value="ADH_ZINC"/>
    <property type="match status" value="1"/>
</dbReference>
<dbReference type="Proteomes" id="UP000677668">
    <property type="component" value="Chromosome 1"/>
</dbReference>
<comment type="similarity">
    <text evidence="4">Belongs to the zinc-containing alcohol dehydrogenase family.</text>
</comment>
<evidence type="ECO:0000256" key="3">
    <source>
        <dbReference type="ARBA" id="ARBA00023002"/>
    </source>
</evidence>
<evidence type="ECO:0000259" key="5">
    <source>
        <dbReference type="SMART" id="SM00829"/>
    </source>
</evidence>
<dbReference type="PANTHER" id="PTHR43401">
    <property type="entry name" value="L-THREONINE 3-DEHYDROGENASE"/>
    <property type="match status" value="1"/>
</dbReference>
<sequence length="357" mass="39409">MTHLTMPTDAPPMPALMRANVLLEPGTIEMQHLPIPDPEPGGVVVQVMTALTCGTDLKAFLRGHPKFPTPTLFGHEFAGVIAKVGPGVTRFREGDRVMSTHSAPCGVCYYCQRGQENLCDTIMSSMVLGAYAEYIRIPERIVRQNMYPKPENLPYREAALMEPLACVVHGLEGVTVREDDTVLVLGNGAIALLHVAALKARGVENIIVAGRRAYRQRVARAIGAAQTVDFTNETLPVQIRELTGGRGADLVIECTGQPHIWELAVHLARRGGTVIFFGGCKRGTTVTFDTERIHYDEITLRSPFHMTPRAVRQARELLLERRVDWGQLITADYPLERLGEALDQLQRGDCIKFAILP</sequence>
<evidence type="ECO:0000256" key="4">
    <source>
        <dbReference type="RuleBase" id="RU361277"/>
    </source>
</evidence>
<evidence type="ECO:0000256" key="1">
    <source>
        <dbReference type="ARBA" id="ARBA00022723"/>
    </source>
</evidence>
<dbReference type="InterPro" id="IPR002328">
    <property type="entry name" value="ADH_Zn_CS"/>
</dbReference>
<gene>
    <name evidence="6" type="ORF">J8C05_05605</name>
</gene>
<reference evidence="6 7" key="1">
    <citation type="submission" date="2021-03" db="EMBL/GenBank/DDBJ databases">
        <title>Genomic and phenotypic characterization of Chloracidobacterium isolates provides evidence for multiple species.</title>
        <authorList>
            <person name="Saini M.K."/>
            <person name="Costas A.M.G."/>
            <person name="Tank M."/>
            <person name="Bryant D.A."/>
        </authorList>
    </citation>
    <scope>NUCLEOTIDE SEQUENCE [LARGE SCALE GENOMIC DNA]</scope>
    <source>
        <strain evidence="6 7">N</strain>
    </source>
</reference>
<dbReference type="PANTHER" id="PTHR43401:SF2">
    <property type="entry name" value="L-THREONINE 3-DEHYDROGENASE"/>
    <property type="match status" value="1"/>
</dbReference>
<dbReference type="EMBL" id="CP072642">
    <property type="protein sequence ID" value="QUV92873.1"/>
    <property type="molecule type" value="Genomic_DNA"/>
</dbReference>
<organism evidence="6 7">
    <name type="scientific">Chloracidobacterium sp. N</name>
    <dbReference type="NCBI Taxonomy" id="2821540"/>
    <lineage>
        <taxon>Bacteria</taxon>
        <taxon>Pseudomonadati</taxon>
        <taxon>Acidobacteriota</taxon>
        <taxon>Terriglobia</taxon>
        <taxon>Terriglobales</taxon>
        <taxon>Acidobacteriaceae</taxon>
        <taxon>Chloracidobacterium</taxon>
        <taxon>Chloracidobacterium aggregatum</taxon>
    </lineage>
</organism>
<accession>A0ABX8AW25</accession>
<feature type="domain" description="Enoyl reductase (ER)" evidence="5">
    <location>
        <begin position="26"/>
        <end position="355"/>
    </location>
</feature>
<dbReference type="InterPro" id="IPR013154">
    <property type="entry name" value="ADH-like_N"/>
</dbReference>
<dbReference type="RefSeq" id="WP_211421309.1">
    <property type="nucleotide sequence ID" value="NZ_CP072642.1"/>
</dbReference>
<keyword evidence="2 4" id="KW-0862">Zinc</keyword>
<keyword evidence="7" id="KW-1185">Reference proteome</keyword>
<keyword evidence="1 4" id="KW-0479">Metal-binding</keyword>
<protein>
    <submittedName>
        <fullName evidence="6">Alcohol dehydrogenase catalytic domain-containing protein</fullName>
    </submittedName>
</protein>
<dbReference type="Gene3D" id="3.90.180.10">
    <property type="entry name" value="Medium-chain alcohol dehydrogenases, catalytic domain"/>
    <property type="match status" value="1"/>
</dbReference>
<dbReference type="Pfam" id="PF00107">
    <property type="entry name" value="ADH_zinc_N"/>
    <property type="match status" value="1"/>
</dbReference>
<evidence type="ECO:0000313" key="6">
    <source>
        <dbReference type="EMBL" id="QUV92873.1"/>
    </source>
</evidence>
<dbReference type="Gene3D" id="3.40.50.720">
    <property type="entry name" value="NAD(P)-binding Rossmann-like Domain"/>
    <property type="match status" value="1"/>
</dbReference>
<keyword evidence="3" id="KW-0560">Oxidoreductase</keyword>
<evidence type="ECO:0000256" key="2">
    <source>
        <dbReference type="ARBA" id="ARBA00022833"/>
    </source>
</evidence>